<dbReference type="InterPro" id="IPR043161">
    <property type="entry name" value="DOCK_C_lobe_A"/>
</dbReference>
<evidence type="ECO:0000313" key="8">
    <source>
        <dbReference type="Proteomes" id="UP000282613"/>
    </source>
</evidence>
<evidence type="ECO:0000259" key="6">
    <source>
        <dbReference type="PROSITE" id="PS51651"/>
    </source>
</evidence>
<evidence type="ECO:0000259" key="5">
    <source>
        <dbReference type="PROSITE" id="PS51650"/>
    </source>
</evidence>
<dbReference type="PANTHER" id="PTHR23317">
    <property type="entry name" value="DEDICATOR OF CYTOKINESIS DOCK"/>
    <property type="match status" value="1"/>
</dbReference>
<proteinExistence type="inferred from homology"/>
<comment type="similarity">
    <text evidence="2">Belongs to the DOCK family.</text>
</comment>
<dbReference type="Pfam" id="PF06920">
    <property type="entry name" value="DHR-2_Lobe_A"/>
    <property type="match status" value="1"/>
</dbReference>
<dbReference type="InterPro" id="IPR027357">
    <property type="entry name" value="DOCKER_dom"/>
</dbReference>
<feature type="region of interest" description="Disordered" evidence="3">
    <location>
        <begin position="1212"/>
        <end position="1238"/>
    </location>
</feature>
<dbReference type="InterPro" id="IPR046773">
    <property type="entry name" value="DOCKER_Lobe_C"/>
</dbReference>
<dbReference type="Gene3D" id="2.60.40.150">
    <property type="entry name" value="C2 domain"/>
    <property type="match status" value="1"/>
</dbReference>
<dbReference type="STRING" id="60517.A0A0R3WD14"/>
<dbReference type="Proteomes" id="UP000282613">
    <property type="component" value="Unassembled WGS sequence"/>
</dbReference>
<dbReference type="InterPro" id="IPR001849">
    <property type="entry name" value="PH_domain"/>
</dbReference>
<name>A0A0R3WD14_TAEAS</name>
<evidence type="ECO:0000256" key="1">
    <source>
        <dbReference type="ARBA" id="ARBA00022658"/>
    </source>
</evidence>
<protein>
    <submittedName>
        <fullName evidence="9">PH domain-containing protein</fullName>
    </submittedName>
</protein>
<dbReference type="InterPro" id="IPR027007">
    <property type="entry name" value="C2_DOCK-type_domain"/>
</dbReference>
<dbReference type="GO" id="GO:0005085">
    <property type="term" value="F:guanyl-nucleotide exchange factor activity"/>
    <property type="evidence" value="ECO:0007669"/>
    <property type="project" value="UniProtKB-KW"/>
</dbReference>
<reference evidence="7 8" key="2">
    <citation type="submission" date="2018-11" db="EMBL/GenBank/DDBJ databases">
        <authorList>
            <consortium name="Pathogen Informatics"/>
        </authorList>
    </citation>
    <scope>NUCLEOTIDE SEQUENCE [LARGE SCALE GENOMIC DNA]</scope>
</reference>
<evidence type="ECO:0000313" key="7">
    <source>
        <dbReference type="EMBL" id="VDK40732.1"/>
    </source>
</evidence>
<feature type="domain" description="PH" evidence="4">
    <location>
        <begin position="1"/>
        <end position="71"/>
    </location>
</feature>
<organism evidence="9">
    <name type="scientific">Taenia asiatica</name>
    <name type="common">Asian tapeworm</name>
    <dbReference type="NCBI Taxonomy" id="60517"/>
    <lineage>
        <taxon>Eukaryota</taxon>
        <taxon>Metazoa</taxon>
        <taxon>Spiralia</taxon>
        <taxon>Lophotrochozoa</taxon>
        <taxon>Platyhelminthes</taxon>
        <taxon>Cestoda</taxon>
        <taxon>Eucestoda</taxon>
        <taxon>Cyclophyllidea</taxon>
        <taxon>Taeniidae</taxon>
        <taxon>Taenia</taxon>
    </lineage>
</organism>
<reference evidence="9" key="1">
    <citation type="submission" date="2016-04" db="UniProtKB">
        <authorList>
            <consortium name="WormBaseParasite"/>
        </authorList>
    </citation>
    <scope>IDENTIFICATION</scope>
</reference>
<evidence type="ECO:0000256" key="2">
    <source>
        <dbReference type="PROSITE-ProRule" id="PRU00983"/>
    </source>
</evidence>
<dbReference type="Pfam" id="PF20422">
    <property type="entry name" value="DHR-2_Lobe_B"/>
    <property type="match status" value="1"/>
</dbReference>
<dbReference type="PANTHER" id="PTHR23317:SF26">
    <property type="entry name" value="ZIZIMIN, ISOFORM K"/>
    <property type="match status" value="1"/>
</dbReference>
<keyword evidence="1" id="KW-0344">Guanine-nucleotide releasing factor</keyword>
<evidence type="ECO:0000259" key="4">
    <source>
        <dbReference type="PROSITE" id="PS50003"/>
    </source>
</evidence>
<gene>
    <name evidence="7" type="ORF">TASK_LOCUS8637</name>
</gene>
<sequence>MDAIESVSGIGLHWIRLDHYTGSRAQRIASDRLESYFSFYSSSTSCNEAYLCFERTEARNAWVTAIKAALDAEQARLRLGYTVSNGTDVISGSTNGAAVSVEMPIGRKLSFEGRPLDGDSVRSSLQRFSQENELFISHQRQQNRLNLLSVCPDIQIPYNNQPSSECVRRRQQTADLLERLENSTLGKSPSVRKLLPECTRNEIKRHFLVTCLSLKTGLRASIEDAAGAWEIDNPEPFFVSFFLASTADSGTRLSEDFCWNPNSSLVETMFPPEIFRRLPWHTSDTSSISSTHHQPVNHQPGGKTMAPPPPVPLNPHGSRTPMPSKLAKCRSALLSIDPAIRANNLFLVFRVDKVLVGGISQAAEKYMKAAGGAMDAGNAPTSSDLRSGAALHKFMQSYCKLLGRYRMPFAWGARWLFSKETQVPLFKMDSSKISESSLLQSVRQLARLLTLSKETSSAEATTRTGKSEVVLPLTPAVLETLEKSIKAEVLPIQLHAAVNEVSNEVVSQHLVGLVSSQLVAPPSKRRTDNDGGMEKVGSINLLHVTDFSPEEVVKEIEIFVSRKVRAIAGGNPYGALDPVLFDGSSGYNSARSSFLFGDNKRDSMSSLRSDASTTSTSSALSNSSTTNATGTDSGSASRFLRFSAVLSKSTSLERGSLVSGGTHDGASAEGAAAFAAAAAVEEAEALFSQPPLSLVDPYRSFVHTLYIYPRALNMSIKHSFGRARNLCCFMEMRDSDVADAKPLKVFYTRPSLIQPAFDTWFNTAVAHHDSSPTFLDEAKVCLPIVLTRRHHLLFRFYHVRCDLTANSAEKNASTKKPLESSTGFAWLPILNEDGSLVSGTISLPISQDLPKGYLDATAKSTRRLLFSHQSSSSSMGNGVCPTVGIEPAWLDNKRSLFTLTLEPVSTMYSLDAKLVSFFDTCALKLSIYTVPVATDTIVPVGAKGVRFTTDDKSSISSRPPLPPDTTSQLDTTTGKLLSNAIKSLLLVESHALVQFFPALANQILEVLLVSSAMSQLETSVASVTADASQWLVLCQDMIPGGACDLAKTAVGTFSVILCIIKDALSSSVTSSPSASLFSKSTPYFTARPVLLKNFLEFSLDPYNLCSSASDLYKIPTTGSSAFFLHHAVVRGMIALMVDPSCPPEIAHKFLVNAWFFFNVVIKSLVQHLGSSNRYKLERKEWGRLSVAFKTDLTVLLRLVGNWMVELCTERDRGASEGGPCDTGSTRSNQTFSVPSSGGGAYDTHVAETSNTHSKAAETLGTELADSTADFLEQLLLLIDRGYVLQRLRDLLTLLEIRHNMSPAEVDRFNCLRYRLLQRFSESQFFVQINLPSLSPHLSDRREELTLSERFCKEHFVVGLSLQQVACVLAGCTDAGSAVSTRSLRQPLLLLLAQLAKVTFDPRYATSRRLLSRIHMLYLPLVKIALENINALGPPGLHLRELEKVRSRGVNSFGGTTESDSQYRLKSRTGHRLRKLHGHSHNIGQQHSQNEEKKTSTSRPISGSLQYAAPRRRVSNETSIATVKAKFGSTATLTEGGSGNGDDDEGSEIGRVDSSNYCLCANDGGDGETDNGSVGSNGDYNSDSTIAVVLNRLLITATSSLTFLIISNGASSIGLQFAEARGSYSTHDKREAMVFVLVGENDEEWPERVLEVAGVLPSEKADVVDSRPRPPPPPIAYDTKIGQLPLRMPKSSAGPPLLPPSSSKMRFQIQPTQFEYTFRQHIHRRPHVHHLFPQHLNDKCQRDLYICLLQLLANLAEEPVAALLRDLSDTERADFLKLLTFAIQHLKYRGRKCIARFNTISTSSVTQRGTLGSLPKSATSDSEYRVLLEANMATEAGLIVLDVLNLMSNTFRKDLETGKPSNPIFQGILDVYVCLLSTGQSERLLKHTFASLRVFISRFAKVLFSETTEALAQICMAGLRTSNLNLLPCTGEEENQSPATSTPVIGTTGTILSSHSSRCTFDQASTAQVGILRLEACGLIYRMWRASFEVFGSKGFKRVHLQMIISISKLVGDIGPEFEASLSLLHSLAEMDIQRSGNGSRIESTYTRSISQGALLQVPLRGPNASAFMEGIEDLIKRIRTVLTATEEMRRYGNDLYRKIDLQYSLAKSYASNPVLRRTWLEKLAELHLASKNMAEVAMAKLHIAALMAEYLNRRGEFPEGCGAFCKVSANIRLEEGSPLCDPAIIELSYNQEDLLRDVTDAATALEAAGLFEALQPVYALITPVYEARRDYMALARIYHHLGRAYENTARAEASGQRLFASYFRVAFFGKASGLFSLSLLSSPNDFWFCLRWPCVCLLILCLSRFEDALPLQFAPKVDRISIDLRGFESLAGKSYIYRTEAWQKINVFLQNQVQIHEERLGVGRVEKLVENYVDLSRLSPGKSYIQVTFVEPYMPIDTTTYHTSFDLHHDVREFFFETPFIMQPGMSADACLLSSGPKQTEDLTAQWKRRTILTTEAVFPHLRSRLEIVTTRDIDLSPLDAAIDAIQVKVRELTAHIPCAPQETANVSALHLSTTKNQRGVCVTTSASPVGDIGESWAETTAKGERRVPLLLDMQLQGALLPTVNQGPMAYAHAFLAASRSQLHPPEKIGRLKRLFFDFLTACLVLLTRYRSLMLRVHPEKYNALRDAFDRYRVELSNLLNEEVVVDESRLQVGPKSQFTQTPLA</sequence>
<feature type="region of interest" description="Disordered" evidence="3">
    <location>
        <begin position="1530"/>
        <end position="1549"/>
    </location>
</feature>
<dbReference type="OrthoDB" id="47328at2759"/>
<keyword evidence="8" id="KW-1185">Reference proteome</keyword>
<dbReference type="PROSITE" id="PS50003">
    <property type="entry name" value="PH_DOMAIN"/>
    <property type="match status" value="1"/>
</dbReference>
<dbReference type="Pfam" id="PF14429">
    <property type="entry name" value="DOCK-C2"/>
    <property type="match status" value="1"/>
</dbReference>
<evidence type="ECO:0000313" key="9">
    <source>
        <dbReference type="WBParaSite" id="TASK_0000863601-mRNA-1"/>
    </source>
</evidence>
<dbReference type="InterPro" id="IPR035892">
    <property type="entry name" value="C2_domain_sf"/>
</dbReference>
<feature type="domain" description="DOCKER" evidence="6">
    <location>
        <begin position="2107"/>
        <end position="2645"/>
    </location>
</feature>
<feature type="region of interest" description="Disordered" evidence="3">
    <location>
        <begin position="285"/>
        <end position="323"/>
    </location>
</feature>
<dbReference type="GO" id="GO:0007264">
    <property type="term" value="P:small GTPase-mediated signal transduction"/>
    <property type="evidence" value="ECO:0007669"/>
    <property type="project" value="InterPro"/>
</dbReference>
<dbReference type="Gene3D" id="1.25.40.410">
    <property type="match status" value="1"/>
</dbReference>
<feature type="region of interest" description="Disordered" evidence="3">
    <location>
        <begin position="949"/>
        <end position="970"/>
    </location>
</feature>
<dbReference type="WBParaSite" id="TASK_0000863601-mRNA-1">
    <property type="protein sequence ID" value="TASK_0000863601-mRNA-1"/>
    <property type="gene ID" value="TASK_0000863601"/>
</dbReference>
<feature type="domain" description="C2 DOCK-type" evidence="5">
    <location>
        <begin position="702"/>
        <end position="904"/>
    </location>
</feature>
<dbReference type="PROSITE" id="PS51651">
    <property type="entry name" value="DOCKER"/>
    <property type="match status" value="1"/>
</dbReference>
<dbReference type="InterPro" id="IPR043162">
    <property type="entry name" value="DOCK_C_lobe_C"/>
</dbReference>
<accession>A0A0R3WD14</accession>
<feature type="region of interest" description="Disordered" evidence="3">
    <location>
        <begin position="605"/>
        <end position="634"/>
    </location>
</feature>
<feature type="region of interest" description="Disordered" evidence="3">
    <location>
        <begin position="1474"/>
        <end position="1512"/>
    </location>
</feature>
<dbReference type="InterPro" id="IPR026791">
    <property type="entry name" value="DOCK"/>
</dbReference>
<dbReference type="Pfam" id="PF20421">
    <property type="entry name" value="DHR-2_Lobe_C"/>
    <property type="match status" value="1"/>
</dbReference>
<evidence type="ECO:0000256" key="3">
    <source>
        <dbReference type="SAM" id="MobiDB-lite"/>
    </source>
</evidence>
<dbReference type="InterPro" id="IPR046769">
    <property type="entry name" value="DOCKER_Lobe_A"/>
</dbReference>
<feature type="compositionally biased region" description="Polar residues" evidence="3">
    <location>
        <begin position="1222"/>
        <end position="1235"/>
    </location>
</feature>
<dbReference type="CDD" id="cd11684">
    <property type="entry name" value="DHR2_DOCK"/>
    <property type="match status" value="1"/>
</dbReference>
<dbReference type="EMBL" id="UYRS01018849">
    <property type="protein sequence ID" value="VDK40732.1"/>
    <property type="molecule type" value="Genomic_DNA"/>
</dbReference>
<dbReference type="Gene3D" id="1.20.58.740">
    <property type="match status" value="1"/>
</dbReference>
<dbReference type="InterPro" id="IPR046770">
    <property type="entry name" value="DOCKER_Lobe_B"/>
</dbReference>
<dbReference type="PROSITE" id="PS51650">
    <property type="entry name" value="C2_DOCK"/>
    <property type="match status" value="1"/>
</dbReference>